<name>A0A6V8SEH8_9CLOT</name>
<dbReference type="InterPro" id="IPR026369">
    <property type="entry name" value="CxxC_20_CxxC"/>
</dbReference>
<sequence>MLIKKCEKCGNKIGWLKVFISIMSGFRNIKCDKCKTEYYIIAPYRLTIVLGACFPLFLRNQILKVLSPQFYSILAILWLIFILLLSPFLLRTYVKNH</sequence>
<protein>
    <recommendedName>
        <fullName evidence="4">Cxxc_20_cxxc protein</fullName>
    </recommendedName>
</protein>
<dbReference type="Proteomes" id="UP000580568">
    <property type="component" value="Unassembled WGS sequence"/>
</dbReference>
<comment type="caution">
    <text evidence="2">The sequence shown here is derived from an EMBL/GenBank/DDBJ whole genome shotgun (WGS) entry which is preliminary data.</text>
</comment>
<proteinExistence type="predicted"/>
<accession>A0A6V8SEH8</accession>
<evidence type="ECO:0000313" key="3">
    <source>
        <dbReference type="Proteomes" id="UP000580568"/>
    </source>
</evidence>
<keyword evidence="1" id="KW-0812">Transmembrane</keyword>
<keyword evidence="1" id="KW-1133">Transmembrane helix</keyword>
<feature type="transmembrane region" description="Helical" evidence="1">
    <location>
        <begin position="70"/>
        <end position="90"/>
    </location>
</feature>
<gene>
    <name evidence="2" type="ORF">bsdtw1_01197</name>
</gene>
<reference evidence="2 3" key="1">
    <citation type="submission" date="2020-07" db="EMBL/GenBank/DDBJ databases">
        <title>A new beta-1,3-glucan-decomposing anaerobic bacterium isolated from anoxic soil subjected to biological soil disinfestation.</title>
        <authorList>
            <person name="Ueki A."/>
            <person name="Tonouchi A."/>
        </authorList>
    </citation>
    <scope>NUCLEOTIDE SEQUENCE [LARGE SCALE GENOMIC DNA]</scope>
    <source>
        <strain evidence="2 3">TW1</strain>
    </source>
</reference>
<dbReference type="NCBIfam" id="TIGR04104">
    <property type="entry name" value="cxxc_20_cxxc"/>
    <property type="match status" value="1"/>
</dbReference>
<evidence type="ECO:0000313" key="2">
    <source>
        <dbReference type="EMBL" id="GFP75126.1"/>
    </source>
</evidence>
<keyword evidence="3" id="KW-1185">Reference proteome</keyword>
<organism evidence="2 3">
    <name type="scientific">Clostridium fungisolvens</name>
    <dbReference type="NCBI Taxonomy" id="1604897"/>
    <lineage>
        <taxon>Bacteria</taxon>
        <taxon>Bacillati</taxon>
        <taxon>Bacillota</taxon>
        <taxon>Clostridia</taxon>
        <taxon>Eubacteriales</taxon>
        <taxon>Clostridiaceae</taxon>
        <taxon>Clostridium</taxon>
    </lineage>
</organism>
<dbReference type="RefSeq" id="WP_183276654.1">
    <property type="nucleotide sequence ID" value="NZ_BLZR01000001.1"/>
</dbReference>
<evidence type="ECO:0008006" key="4">
    <source>
        <dbReference type="Google" id="ProtNLM"/>
    </source>
</evidence>
<keyword evidence="1" id="KW-0472">Membrane</keyword>
<evidence type="ECO:0000256" key="1">
    <source>
        <dbReference type="SAM" id="Phobius"/>
    </source>
</evidence>
<dbReference type="AlphaFoldDB" id="A0A6V8SEH8"/>
<dbReference type="EMBL" id="BLZR01000001">
    <property type="protein sequence ID" value="GFP75126.1"/>
    <property type="molecule type" value="Genomic_DNA"/>
</dbReference>
<feature type="transmembrane region" description="Helical" evidence="1">
    <location>
        <begin position="38"/>
        <end position="58"/>
    </location>
</feature>